<comment type="caution">
    <text evidence="1">The sequence shown here is derived from an EMBL/GenBank/DDBJ whole genome shotgun (WGS) entry which is preliminary data.</text>
</comment>
<evidence type="ECO:0000313" key="1">
    <source>
        <dbReference type="EMBL" id="GMT24976.1"/>
    </source>
</evidence>
<accession>A0AAV5VYR9</accession>
<organism evidence="1 2">
    <name type="scientific">Pristionchus fissidentatus</name>
    <dbReference type="NCBI Taxonomy" id="1538716"/>
    <lineage>
        <taxon>Eukaryota</taxon>
        <taxon>Metazoa</taxon>
        <taxon>Ecdysozoa</taxon>
        <taxon>Nematoda</taxon>
        <taxon>Chromadorea</taxon>
        <taxon>Rhabditida</taxon>
        <taxon>Rhabditina</taxon>
        <taxon>Diplogasteromorpha</taxon>
        <taxon>Diplogasteroidea</taxon>
        <taxon>Neodiplogasteridae</taxon>
        <taxon>Pristionchus</taxon>
    </lineage>
</organism>
<dbReference type="EMBL" id="BTSY01000004">
    <property type="protein sequence ID" value="GMT24976.1"/>
    <property type="molecule type" value="Genomic_DNA"/>
</dbReference>
<protein>
    <submittedName>
        <fullName evidence="1">Uncharacterized protein</fullName>
    </submittedName>
</protein>
<gene>
    <name evidence="1" type="ORF">PFISCL1PPCAC_16273</name>
</gene>
<sequence length="113" mass="12747">MPAAVVLQRDDTQVLVWSSSEVKVETLDPSDCPANISVGTPIELKIDSRGRVEECRVIDKPLKAQDGCRFQFLDLFIFTKKDTAFSIYFGAVPVDSDFVGFDMDRSYLLYATW</sequence>
<dbReference type="Proteomes" id="UP001432322">
    <property type="component" value="Unassembled WGS sequence"/>
</dbReference>
<name>A0AAV5VYR9_9BILA</name>
<reference evidence="1" key="1">
    <citation type="submission" date="2023-10" db="EMBL/GenBank/DDBJ databases">
        <title>Genome assembly of Pristionchus species.</title>
        <authorList>
            <person name="Yoshida K."/>
            <person name="Sommer R.J."/>
        </authorList>
    </citation>
    <scope>NUCLEOTIDE SEQUENCE</scope>
    <source>
        <strain evidence="1">RS5133</strain>
    </source>
</reference>
<proteinExistence type="predicted"/>
<dbReference type="AlphaFoldDB" id="A0AAV5VYR9"/>
<keyword evidence="2" id="KW-1185">Reference proteome</keyword>
<feature type="non-terminal residue" evidence="1">
    <location>
        <position position="113"/>
    </location>
</feature>
<evidence type="ECO:0000313" key="2">
    <source>
        <dbReference type="Proteomes" id="UP001432322"/>
    </source>
</evidence>